<comment type="caution">
    <text evidence="1">The sequence shown here is derived from an EMBL/GenBank/DDBJ whole genome shotgun (WGS) entry which is preliminary data.</text>
</comment>
<evidence type="ECO:0000313" key="1">
    <source>
        <dbReference type="EMBL" id="KKO08627.1"/>
    </source>
</evidence>
<dbReference type="AlphaFoldDB" id="A0A0F9Y9H6"/>
<organism evidence="1">
    <name type="scientific">marine sediment metagenome</name>
    <dbReference type="NCBI Taxonomy" id="412755"/>
    <lineage>
        <taxon>unclassified sequences</taxon>
        <taxon>metagenomes</taxon>
        <taxon>ecological metagenomes</taxon>
    </lineage>
</organism>
<protein>
    <submittedName>
        <fullName evidence="1">Uncharacterized protein</fullName>
    </submittedName>
</protein>
<proteinExistence type="predicted"/>
<gene>
    <name evidence="1" type="ORF">LCGC14_0045670</name>
</gene>
<reference evidence="1" key="1">
    <citation type="journal article" date="2015" name="Nature">
        <title>Complex archaea that bridge the gap between prokaryotes and eukaryotes.</title>
        <authorList>
            <person name="Spang A."/>
            <person name="Saw J.H."/>
            <person name="Jorgensen S.L."/>
            <person name="Zaremba-Niedzwiedzka K."/>
            <person name="Martijn J."/>
            <person name="Lind A.E."/>
            <person name="van Eijk R."/>
            <person name="Schleper C."/>
            <person name="Guy L."/>
            <person name="Ettema T.J."/>
        </authorList>
    </citation>
    <scope>NUCLEOTIDE SEQUENCE</scope>
</reference>
<sequence length="235" mass="25830">MSKASKKSNTSVVDRLRVLGPVFSLQDMVSHFDITAEQASVYMNRWTQTSNIKKFGPGVAFNLLFHPDAEDKHMGLALTKVLRRPFLMVGGSSIYHSGWTTQVHRQMEIAVPIMRGKTSLPKLGSGVRLVARSLRDFNKLNAHLNPDASGGDHIPVVMPAYALADAYIAEKAGKGQGLLTPADEIDKDYLDDSEVENFRSALEDLGASEELIAEAIEEYEDCLDPDSEDSSPGFF</sequence>
<accession>A0A0F9Y9H6</accession>
<name>A0A0F9Y9H6_9ZZZZ</name>
<dbReference type="EMBL" id="LAZR01000009">
    <property type="protein sequence ID" value="KKO08627.1"/>
    <property type="molecule type" value="Genomic_DNA"/>
</dbReference>